<dbReference type="InterPro" id="IPR008318">
    <property type="entry name" value="UCP030820"/>
</dbReference>
<evidence type="ECO:0000313" key="3">
    <source>
        <dbReference type="Proteomes" id="UP001556196"/>
    </source>
</evidence>
<name>A0ABV3R312_9HYPH</name>
<gene>
    <name evidence="2" type="ORF">ABUE31_15585</name>
</gene>
<reference evidence="2 3" key="1">
    <citation type="submission" date="2024-06" db="EMBL/GenBank/DDBJ databases">
        <authorList>
            <person name="Tuo L."/>
        </authorList>
    </citation>
    <scope>NUCLEOTIDE SEQUENCE [LARGE SCALE GENOMIC DNA]</scope>
    <source>
        <strain evidence="2 3">ZMM04-5</strain>
    </source>
</reference>
<dbReference type="EMBL" id="JBFOCI010000004">
    <property type="protein sequence ID" value="MEW9807415.1"/>
    <property type="molecule type" value="Genomic_DNA"/>
</dbReference>
<feature type="region of interest" description="Disordered" evidence="1">
    <location>
        <begin position="1"/>
        <end position="20"/>
    </location>
</feature>
<evidence type="ECO:0000313" key="2">
    <source>
        <dbReference type="EMBL" id="MEW9807415.1"/>
    </source>
</evidence>
<accession>A0ABV3R312</accession>
<evidence type="ECO:0000256" key="1">
    <source>
        <dbReference type="SAM" id="MobiDB-lite"/>
    </source>
</evidence>
<dbReference type="Pfam" id="PF06073">
    <property type="entry name" value="DUF934"/>
    <property type="match status" value="1"/>
</dbReference>
<protein>
    <submittedName>
        <fullName evidence="2">DUF934 domain-containing protein</fullName>
    </submittedName>
</protein>
<organism evidence="2 3">
    <name type="scientific">Mesorhizobium marinum</name>
    <dbReference type="NCBI Taxonomy" id="3228790"/>
    <lineage>
        <taxon>Bacteria</taxon>
        <taxon>Pseudomonadati</taxon>
        <taxon>Pseudomonadota</taxon>
        <taxon>Alphaproteobacteria</taxon>
        <taxon>Hyphomicrobiales</taxon>
        <taxon>Phyllobacteriaceae</taxon>
        <taxon>Mesorhizobium</taxon>
    </lineage>
</organism>
<comment type="caution">
    <text evidence="2">The sequence shown here is derived from an EMBL/GenBank/DDBJ whole genome shotgun (WGS) entry which is preliminary data.</text>
</comment>
<keyword evidence="3" id="KW-1185">Reference proteome</keyword>
<dbReference type="RefSeq" id="WP_367724577.1">
    <property type="nucleotide sequence ID" value="NZ_JBFOCH010000026.1"/>
</dbReference>
<proteinExistence type="predicted"/>
<dbReference type="PIRSF" id="PIRSF030820">
    <property type="entry name" value="UCP030820"/>
    <property type="match status" value="1"/>
</dbReference>
<dbReference type="Proteomes" id="UP001556196">
    <property type="component" value="Unassembled WGS sequence"/>
</dbReference>
<sequence>MISATVLEPKTAADAQPAPRLWTPGGFRDDEWTHAESGDALSGNGRFILPLAAVLALNPDARKSARERLGVLLQPGDKLDAIAGILDDLSLVALAFPAFNDGRSFSKAELLRSRHGFAGPIRATGQVLVDQLPHMLRLGFDEFEVSHPVLIRRLESGNAGGLGLYYQPTTSQAEKPGAYSWRRTR</sequence>